<organism evidence="2 3">
    <name type="scientific">Rotaria magnacalcarata</name>
    <dbReference type="NCBI Taxonomy" id="392030"/>
    <lineage>
        <taxon>Eukaryota</taxon>
        <taxon>Metazoa</taxon>
        <taxon>Spiralia</taxon>
        <taxon>Gnathifera</taxon>
        <taxon>Rotifera</taxon>
        <taxon>Eurotatoria</taxon>
        <taxon>Bdelloidea</taxon>
        <taxon>Philodinida</taxon>
        <taxon>Philodinidae</taxon>
        <taxon>Rotaria</taxon>
    </lineage>
</organism>
<feature type="non-terminal residue" evidence="2">
    <location>
        <position position="1"/>
    </location>
</feature>
<protein>
    <submittedName>
        <fullName evidence="2">Uncharacterized protein</fullName>
    </submittedName>
</protein>
<dbReference type="AlphaFoldDB" id="A0A8S3DAB9"/>
<dbReference type="Proteomes" id="UP000676336">
    <property type="component" value="Unassembled WGS sequence"/>
</dbReference>
<comment type="caution">
    <text evidence="2">The sequence shown here is derived from an EMBL/GenBank/DDBJ whole genome shotgun (WGS) entry which is preliminary data.</text>
</comment>
<feature type="non-terminal residue" evidence="2">
    <location>
        <position position="64"/>
    </location>
</feature>
<proteinExistence type="predicted"/>
<dbReference type="EMBL" id="CAJOBI010190009">
    <property type="protein sequence ID" value="CAF4958136.1"/>
    <property type="molecule type" value="Genomic_DNA"/>
</dbReference>
<keyword evidence="1" id="KW-0175">Coiled coil</keyword>
<feature type="coiled-coil region" evidence="1">
    <location>
        <begin position="12"/>
        <end position="53"/>
    </location>
</feature>
<sequence>LTKKWKEKSDLINELDNKIRRASETYQINEKKLSDENNRLMQIQKELEAKVHERDDDFRRQFEV</sequence>
<accession>A0A8S3DAB9</accession>
<gene>
    <name evidence="2" type="ORF">SMN809_LOCUS54465</name>
</gene>
<evidence type="ECO:0000313" key="3">
    <source>
        <dbReference type="Proteomes" id="UP000676336"/>
    </source>
</evidence>
<name>A0A8S3DAB9_9BILA</name>
<reference evidence="2" key="1">
    <citation type="submission" date="2021-02" db="EMBL/GenBank/DDBJ databases">
        <authorList>
            <person name="Nowell W R."/>
        </authorList>
    </citation>
    <scope>NUCLEOTIDE SEQUENCE</scope>
</reference>
<evidence type="ECO:0000313" key="2">
    <source>
        <dbReference type="EMBL" id="CAF4958136.1"/>
    </source>
</evidence>
<evidence type="ECO:0000256" key="1">
    <source>
        <dbReference type="SAM" id="Coils"/>
    </source>
</evidence>